<name>A0A930V7X9_9ACTN</name>
<keyword evidence="4 6" id="KW-0472">Membrane</keyword>
<dbReference type="InterPro" id="IPR036938">
    <property type="entry name" value="PAP2/HPO_sf"/>
</dbReference>
<evidence type="ECO:0000313" key="9">
    <source>
        <dbReference type="Proteomes" id="UP000640489"/>
    </source>
</evidence>
<evidence type="ECO:0000256" key="3">
    <source>
        <dbReference type="ARBA" id="ARBA00022989"/>
    </source>
</evidence>
<dbReference type="Proteomes" id="UP000640489">
    <property type="component" value="Unassembled WGS sequence"/>
</dbReference>
<feature type="transmembrane region" description="Helical" evidence="6">
    <location>
        <begin position="260"/>
        <end position="279"/>
    </location>
</feature>
<organism evidence="8 9">
    <name type="scientific">Nocardioides islandensis</name>
    <dbReference type="NCBI Taxonomy" id="433663"/>
    <lineage>
        <taxon>Bacteria</taxon>
        <taxon>Bacillati</taxon>
        <taxon>Actinomycetota</taxon>
        <taxon>Actinomycetes</taxon>
        <taxon>Propionibacteriales</taxon>
        <taxon>Nocardioidaceae</taxon>
        <taxon>Nocardioides</taxon>
    </lineage>
</organism>
<dbReference type="InterPro" id="IPR026841">
    <property type="entry name" value="Aur1/Ipt1"/>
</dbReference>
<dbReference type="PANTHER" id="PTHR31310:SF7">
    <property type="entry name" value="PA-PHOSPHATASE RELATED-FAMILY PROTEIN DDB_G0268928"/>
    <property type="match status" value="1"/>
</dbReference>
<evidence type="ECO:0000256" key="4">
    <source>
        <dbReference type="ARBA" id="ARBA00023136"/>
    </source>
</evidence>
<reference evidence="8" key="1">
    <citation type="submission" date="2020-11" db="EMBL/GenBank/DDBJ databases">
        <title>Nocardioides sp. nov., isolated from Soil of Cynanchum wilfordii Hemsley rhizosphere.</title>
        <authorList>
            <person name="Lee J.-S."/>
            <person name="Suh M.K."/>
            <person name="Kim J.-S."/>
        </authorList>
    </citation>
    <scope>NUCLEOTIDE SEQUENCE</scope>
    <source>
        <strain evidence="8">KCTC 19275</strain>
    </source>
</reference>
<evidence type="ECO:0000313" key="8">
    <source>
        <dbReference type="EMBL" id="MBF4761538.1"/>
    </source>
</evidence>
<dbReference type="Gene3D" id="1.20.144.10">
    <property type="entry name" value="Phosphatidic acid phosphatase type 2/haloperoxidase"/>
    <property type="match status" value="1"/>
</dbReference>
<keyword evidence="3 6" id="KW-1133">Transmembrane helix</keyword>
<dbReference type="PANTHER" id="PTHR31310">
    <property type="match status" value="1"/>
</dbReference>
<feature type="compositionally biased region" description="Polar residues" evidence="5">
    <location>
        <begin position="340"/>
        <end position="356"/>
    </location>
</feature>
<evidence type="ECO:0000256" key="2">
    <source>
        <dbReference type="ARBA" id="ARBA00022692"/>
    </source>
</evidence>
<gene>
    <name evidence="8" type="ORF">ISU07_00230</name>
</gene>
<feature type="transmembrane region" description="Helical" evidence="6">
    <location>
        <begin position="46"/>
        <end position="66"/>
    </location>
</feature>
<dbReference type="InterPro" id="IPR052185">
    <property type="entry name" value="IPC_Synthase-Related"/>
</dbReference>
<evidence type="ECO:0000256" key="6">
    <source>
        <dbReference type="SAM" id="Phobius"/>
    </source>
</evidence>
<accession>A0A930V7X9</accession>
<evidence type="ECO:0000256" key="1">
    <source>
        <dbReference type="ARBA" id="ARBA00004141"/>
    </source>
</evidence>
<feature type="transmembrane region" description="Helical" evidence="6">
    <location>
        <begin position="309"/>
        <end position="329"/>
    </location>
</feature>
<dbReference type="AlphaFoldDB" id="A0A930V7X9"/>
<comment type="subcellular location">
    <subcellularLocation>
        <location evidence="1">Membrane</location>
        <topology evidence="1">Multi-pass membrane protein</topology>
    </subcellularLocation>
</comment>
<sequence>MAVTQEQPAAYEDAWQARRRWAYVGFAVGLTGFVVLFGIPTDRLGLAALATGFLSIGLLGMGWRAWGRMLLDWLPFQAVLLAYDYSRGFASPYSDAQMAARDYPTHDVHNAFGLPLQVRAPIDFDRWFAGLFGAHDTTPTQWLQGHLHPGPVDGSAIPWFAIVVSLVYSSHYLVTPVTAVVLWMRDRLEFRRWMSAVVTLAVAGLTTYVLLPTAPPWLASTQGDLGGPPVLRLTSEGFEQIGLRMVGSALTLGQHLVNPVAAMPSLHVAFATLAAVFWWSRVRRPWRFLLPVYPLMMCFSLAYAGEHYVLDEVAGAAYALVVLMAFGAVRRRRQRKSLERSGNPSTPSEPVFTAST</sequence>
<dbReference type="CDD" id="cd03386">
    <property type="entry name" value="PAP2_Aur1_like"/>
    <property type="match status" value="1"/>
</dbReference>
<evidence type="ECO:0000259" key="7">
    <source>
        <dbReference type="Pfam" id="PF14378"/>
    </source>
</evidence>
<dbReference type="EMBL" id="JADKPN010000001">
    <property type="protein sequence ID" value="MBF4761538.1"/>
    <property type="molecule type" value="Genomic_DNA"/>
</dbReference>
<comment type="caution">
    <text evidence="8">The sequence shown here is derived from an EMBL/GenBank/DDBJ whole genome shotgun (WGS) entry which is preliminary data.</text>
</comment>
<dbReference type="GO" id="GO:0016020">
    <property type="term" value="C:membrane"/>
    <property type="evidence" value="ECO:0007669"/>
    <property type="project" value="UniProtKB-SubCell"/>
</dbReference>
<feature type="transmembrane region" description="Helical" evidence="6">
    <location>
        <begin position="20"/>
        <end position="39"/>
    </location>
</feature>
<feature type="transmembrane region" description="Helical" evidence="6">
    <location>
        <begin position="286"/>
        <end position="303"/>
    </location>
</feature>
<evidence type="ECO:0000256" key="5">
    <source>
        <dbReference type="SAM" id="MobiDB-lite"/>
    </source>
</evidence>
<proteinExistence type="predicted"/>
<feature type="region of interest" description="Disordered" evidence="5">
    <location>
        <begin position="336"/>
        <end position="356"/>
    </location>
</feature>
<feature type="transmembrane region" description="Helical" evidence="6">
    <location>
        <begin position="193"/>
        <end position="211"/>
    </location>
</feature>
<protein>
    <submittedName>
        <fullName evidence="8">Inositol phosphorylceramide synthase</fullName>
    </submittedName>
</protein>
<dbReference type="Pfam" id="PF14378">
    <property type="entry name" value="PAP2_3"/>
    <property type="match status" value="1"/>
</dbReference>
<keyword evidence="9" id="KW-1185">Reference proteome</keyword>
<feature type="domain" description="Inositolphosphotransferase Aur1/Ipt1" evidence="7">
    <location>
        <begin position="157"/>
        <end position="323"/>
    </location>
</feature>
<dbReference type="RefSeq" id="WP_194704754.1">
    <property type="nucleotide sequence ID" value="NZ_JADKPN010000001.1"/>
</dbReference>
<feature type="transmembrane region" description="Helical" evidence="6">
    <location>
        <begin position="156"/>
        <end position="181"/>
    </location>
</feature>
<keyword evidence="2 6" id="KW-0812">Transmembrane</keyword>
<dbReference type="SUPFAM" id="SSF48317">
    <property type="entry name" value="Acid phosphatase/Vanadium-dependent haloperoxidase"/>
    <property type="match status" value="1"/>
</dbReference>